<evidence type="ECO:0000256" key="5">
    <source>
        <dbReference type="ARBA" id="ARBA00022737"/>
    </source>
</evidence>
<evidence type="ECO:0000256" key="8">
    <source>
        <dbReference type="ARBA" id="ARBA00023212"/>
    </source>
</evidence>
<dbReference type="GO" id="GO:0035082">
    <property type="term" value="P:axoneme assembly"/>
    <property type="evidence" value="ECO:0007669"/>
    <property type="project" value="TreeGrafter"/>
</dbReference>
<dbReference type="FunFam" id="3.10.20.230:FF:000007">
    <property type="entry name" value="Oxygen-regulated protein 1"/>
    <property type="match status" value="1"/>
</dbReference>
<proteinExistence type="predicted"/>
<keyword evidence="8" id="KW-0206">Cytoskeleton</keyword>
<evidence type="ECO:0000256" key="4">
    <source>
        <dbReference type="ARBA" id="ARBA00022606"/>
    </source>
</evidence>
<evidence type="ECO:0000256" key="6">
    <source>
        <dbReference type="ARBA" id="ARBA00022794"/>
    </source>
</evidence>
<name>A0A8X8BL21_POLSE</name>
<dbReference type="CDD" id="cd17147">
    <property type="entry name" value="DCX2_RP1"/>
    <property type="match status" value="1"/>
</dbReference>
<dbReference type="GO" id="GO:0001750">
    <property type="term" value="C:photoreceptor outer segment"/>
    <property type="evidence" value="ECO:0007669"/>
    <property type="project" value="UniProtKB-SubCell"/>
</dbReference>
<comment type="function">
    <text evidence="10">Microtubule-associated protein regulating the stability and length of the microtubule-based axoneme of photoreceptors. Required for the differentiation of photoreceptor cells, it plays a role in the organization of the outer segment of rod and cone photoreceptors ensuring the correct orientation and higher-order stacking of outer segment disks along the photoreceptor axoneme.</text>
</comment>
<dbReference type="InterPro" id="IPR036572">
    <property type="entry name" value="Doublecortin_dom_sf"/>
</dbReference>
<dbReference type="GO" id="GO:0060041">
    <property type="term" value="P:retina development in camera-type eye"/>
    <property type="evidence" value="ECO:0007669"/>
    <property type="project" value="TreeGrafter"/>
</dbReference>
<evidence type="ECO:0000256" key="13">
    <source>
        <dbReference type="SAM" id="MobiDB-lite"/>
    </source>
</evidence>
<comment type="subcellular location">
    <subcellularLocation>
        <location evidence="2">Cell projection</location>
        <location evidence="2">Cilium</location>
        <location evidence="2">Photoreceptor outer segment</location>
    </subcellularLocation>
    <subcellularLocation>
        <location evidence="1">Cytoplasm</location>
        <location evidence="1">Cytoskeleton</location>
        <location evidence="1">Cilium axoneme</location>
    </subcellularLocation>
</comment>
<feature type="region of interest" description="Disordered" evidence="13">
    <location>
        <begin position="237"/>
        <end position="278"/>
    </location>
</feature>
<dbReference type="GO" id="GO:0035556">
    <property type="term" value="P:intracellular signal transduction"/>
    <property type="evidence" value="ECO:0007669"/>
    <property type="project" value="InterPro"/>
</dbReference>
<dbReference type="Gene3D" id="3.10.20.230">
    <property type="entry name" value="Doublecortin domain"/>
    <property type="match status" value="2"/>
</dbReference>
<dbReference type="Pfam" id="PF03607">
    <property type="entry name" value="DCX"/>
    <property type="match status" value="2"/>
</dbReference>
<dbReference type="PANTHER" id="PTHR23005:SF4">
    <property type="entry name" value="OXYGEN-REGULATED PROTEIN 1"/>
    <property type="match status" value="1"/>
</dbReference>
<feature type="domain" description="Doublecortin" evidence="14">
    <location>
        <begin position="35"/>
        <end position="117"/>
    </location>
</feature>
<protein>
    <recommendedName>
        <fullName evidence="11">Oxygen-regulated protein 1</fullName>
    </recommendedName>
</protein>
<keyword evidence="5" id="KW-0677">Repeat</keyword>
<feature type="compositionally biased region" description="Polar residues" evidence="13">
    <location>
        <begin position="256"/>
        <end position="267"/>
    </location>
</feature>
<keyword evidence="7" id="KW-0969">Cilium</keyword>
<dbReference type="GO" id="GO:0005930">
    <property type="term" value="C:axoneme"/>
    <property type="evidence" value="ECO:0007669"/>
    <property type="project" value="UniProtKB-SubCell"/>
</dbReference>
<evidence type="ECO:0000256" key="11">
    <source>
        <dbReference type="ARBA" id="ARBA00044186"/>
    </source>
</evidence>
<dbReference type="GO" id="GO:0009416">
    <property type="term" value="P:response to light stimulus"/>
    <property type="evidence" value="ECO:0007669"/>
    <property type="project" value="UniProtKB-ARBA"/>
</dbReference>
<gene>
    <name evidence="15" type="primary">Rp1</name>
    <name evidence="15" type="ORF">GTO96_0017803</name>
</gene>
<evidence type="ECO:0000313" key="15">
    <source>
        <dbReference type="EMBL" id="KAG2458086.1"/>
    </source>
</evidence>
<feature type="non-terminal residue" evidence="15">
    <location>
        <position position="278"/>
    </location>
</feature>
<keyword evidence="4" id="KW-0716">Sensory transduction</keyword>
<accession>A0A8X8BL21</accession>
<keyword evidence="6" id="KW-0970">Cilium biogenesis/degradation</keyword>
<dbReference type="SUPFAM" id="SSF89837">
    <property type="entry name" value="Doublecortin (DC)"/>
    <property type="match status" value="2"/>
</dbReference>
<feature type="non-terminal residue" evidence="15">
    <location>
        <position position="1"/>
    </location>
</feature>
<dbReference type="PANTHER" id="PTHR23005">
    <property type="entry name" value="RETINITIS PIGMENTOSA 1 PROTEIN"/>
    <property type="match status" value="1"/>
</dbReference>
<keyword evidence="3" id="KW-0963">Cytoplasm</keyword>
<evidence type="ECO:0000313" key="16">
    <source>
        <dbReference type="Proteomes" id="UP000886611"/>
    </source>
</evidence>
<evidence type="ECO:0000256" key="3">
    <source>
        <dbReference type="ARBA" id="ARBA00022490"/>
    </source>
</evidence>
<evidence type="ECO:0000256" key="7">
    <source>
        <dbReference type="ARBA" id="ARBA00023069"/>
    </source>
</evidence>
<dbReference type="Proteomes" id="UP000886611">
    <property type="component" value="Unassembled WGS sequence"/>
</dbReference>
<keyword evidence="9" id="KW-0966">Cell projection</keyword>
<evidence type="ECO:0000256" key="2">
    <source>
        <dbReference type="ARBA" id="ARBA00004504"/>
    </source>
</evidence>
<evidence type="ECO:0000256" key="10">
    <source>
        <dbReference type="ARBA" id="ARBA00043933"/>
    </source>
</evidence>
<comment type="subunit">
    <text evidence="12">Interacts (via the doublecortin domains) with microtubules. Interacts with RP1L1. Interacts with MAK.</text>
</comment>
<dbReference type="GO" id="GO:0032391">
    <property type="term" value="C:photoreceptor connecting cilium"/>
    <property type="evidence" value="ECO:0007669"/>
    <property type="project" value="UniProtKB-ARBA"/>
</dbReference>
<dbReference type="FunFam" id="3.10.20.230:FF:000006">
    <property type="entry name" value="Oxygen-regulated protein 1"/>
    <property type="match status" value="1"/>
</dbReference>
<dbReference type="PROSITE" id="PS50309">
    <property type="entry name" value="DC"/>
    <property type="match status" value="2"/>
</dbReference>
<dbReference type="GO" id="GO:0001917">
    <property type="term" value="C:photoreceptor inner segment"/>
    <property type="evidence" value="ECO:0007669"/>
    <property type="project" value="UniProtKB-ARBA"/>
</dbReference>
<dbReference type="InterPro" id="IPR003533">
    <property type="entry name" value="Doublecortin_dom"/>
</dbReference>
<organism evidence="15 16">
    <name type="scientific">Polypterus senegalus</name>
    <name type="common">Senegal bichir</name>
    <dbReference type="NCBI Taxonomy" id="55291"/>
    <lineage>
        <taxon>Eukaryota</taxon>
        <taxon>Metazoa</taxon>
        <taxon>Chordata</taxon>
        <taxon>Craniata</taxon>
        <taxon>Vertebrata</taxon>
        <taxon>Euteleostomi</taxon>
        <taxon>Actinopterygii</taxon>
        <taxon>Polypteriformes</taxon>
        <taxon>Polypteridae</taxon>
        <taxon>Polypterus</taxon>
    </lineage>
</organism>
<dbReference type="GO" id="GO:0042461">
    <property type="term" value="P:photoreceptor cell development"/>
    <property type="evidence" value="ECO:0007669"/>
    <property type="project" value="TreeGrafter"/>
</dbReference>
<evidence type="ECO:0000256" key="12">
    <source>
        <dbReference type="ARBA" id="ARBA00046756"/>
    </source>
</evidence>
<sequence>MSSSPPSNSLQPHSSESGLTMSSRHPQVTDPITSKRVCFYKSGDPQFKGFRTVINNRTYKTLDALLDSLSKRVPLPFGVRNITTPQGIHGISSIEELEDGKSYICSDQKKVKPINLEEASRKPLPWHTTRPVSARRHAMQIAKQNQFRSIRRENSVVIRTPRKLVVFKNGDAGIKHTIMLQRKTTQTFEALLDHVSEVMQIPVLKLYSADGRRIDGLQALILCSGIVVAAGREPFKQGRYDPQSQSLPTRLPGISNRVQPKQGNKPQQRNRKYLGANY</sequence>
<feature type="domain" description="Doublecortin" evidence="14">
    <location>
        <begin position="162"/>
        <end position="241"/>
    </location>
</feature>
<evidence type="ECO:0000259" key="14">
    <source>
        <dbReference type="PROSITE" id="PS50309"/>
    </source>
</evidence>
<keyword evidence="16" id="KW-1185">Reference proteome</keyword>
<dbReference type="AlphaFoldDB" id="A0A8X8BL21"/>
<evidence type="ECO:0000256" key="9">
    <source>
        <dbReference type="ARBA" id="ARBA00023273"/>
    </source>
</evidence>
<comment type="caution">
    <text evidence="15">The sequence shown here is derived from an EMBL/GenBank/DDBJ whole genome shotgun (WGS) entry which is preliminary data.</text>
</comment>
<feature type="region of interest" description="Disordered" evidence="13">
    <location>
        <begin position="1"/>
        <end position="28"/>
    </location>
</feature>
<dbReference type="SMART" id="SM00537">
    <property type="entry name" value="DCX"/>
    <property type="match status" value="2"/>
</dbReference>
<evidence type="ECO:0000256" key="1">
    <source>
        <dbReference type="ARBA" id="ARBA00004430"/>
    </source>
</evidence>
<dbReference type="EMBL" id="JAATIS010007298">
    <property type="protein sequence ID" value="KAG2458086.1"/>
    <property type="molecule type" value="Genomic_DNA"/>
</dbReference>
<reference evidence="15 16" key="1">
    <citation type="journal article" date="2021" name="Cell">
        <title>Tracing the genetic footprints of vertebrate landing in non-teleost ray-finned fishes.</title>
        <authorList>
            <person name="Bi X."/>
            <person name="Wang K."/>
            <person name="Yang L."/>
            <person name="Pan H."/>
            <person name="Jiang H."/>
            <person name="Wei Q."/>
            <person name="Fang M."/>
            <person name="Yu H."/>
            <person name="Zhu C."/>
            <person name="Cai Y."/>
            <person name="He Y."/>
            <person name="Gan X."/>
            <person name="Zeng H."/>
            <person name="Yu D."/>
            <person name="Zhu Y."/>
            <person name="Jiang H."/>
            <person name="Qiu Q."/>
            <person name="Yang H."/>
            <person name="Zhang Y.E."/>
            <person name="Wang W."/>
            <person name="Zhu M."/>
            <person name="He S."/>
            <person name="Zhang G."/>
        </authorList>
    </citation>
    <scope>NUCLEOTIDE SEQUENCE [LARGE SCALE GENOMIC DNA]</scope>
    <source>
        <strain evidence="15">Bchr_013</strain>
    </source>
</reference>